<evidence type="ECO:0000313" key="5">
    <source>
        <dbReference type="Proteomes" id="UP001565368"/>
    </source>
</evidence>
<sequence>MTRFTITTANTLFLVASFTIAAAGPIAQASLSPTRTLPTPSTAAPSAATSKSKPNGFWPWFLIAIPIGAVAIGAAYVARALSDGLCDAAEWVFDAVVGASKCAAKRCWAAARAWAARRDIARAERMRRRVEADDVEKSADEVPTKEKFAWVVTSSAAKDEDCGKSESDCTSGFSDPPSYATTDGAPSYCNRSEESMSSARSSSEESEPRSSSEGIAPRSRPLTPWAGFRVESGSSR</sequence>
<comment type="caution">
    <text evidence="4">The sequence shown here is derived from an EMBL/GenBank/DDBJ whole genome shotgun (WGS) entry which is preliminary data.</text>
</comment>
<protein>
    <submittedName>
        <fullName evidence="4">Uncharacterized protein</fullName>
    </submittedName>
</protein>
<keyword evidence="3" id="KW-0732">Signal</keyword>
<evidence type="ECO:0000313" key="4">
    <source>
        <dbReference type="EMBL" id="KAL1406761.1"/>
    </source>
</evidence>
<dbReference type="Proteomes" id="UP001565368">
    <property type="component" value="Unassembled WGS sequence"/>
</dbReference>
<dbReference type="RefSeq" id="XP_069206705.1">
    <property type="nucleotide sequence ID" value="XM_069354634.1"/>
</dbReference>
<accession>A0ABR3PWC9</accession>
<feature type="chain" id="PRO_5046499326" evidence="3">
    <location>
        <begin position="24"/>
        <end position="236"/>
    </location>
</feature>
<keyword evidence="5" id="KW-1185">Reference proteome</keyword>
<dbReference type="GeneID" id="95987208"/>
<dbReference type="EMBL" id="JBBXJM010000005">
    <property type="protein sequence ID" value="KAL1406761.1"/>
    <property type="molecule type" value="Genomic_DNA"/>
</dbReference>
<feature type="region of interest" description="Disordered" evidence="1">
    <location>
        <begin position="160"/>
        <end position="236"/>
    </location>
</feature>
<evidence type="ECO:0000256" key="2">
    <source>
        <dbReference type="SAM" id="Phobius"/>
    </source>
</evidence>
<organism evidence="4 5">
    <name type="scientific">Vanrija albida</name>
    <dbReference type="NCBI Taxonomy" id="181172"/>
    <lineage>
        <taxon>Eukaryota</taxon>
        <taxon>Fungi</taxon>
        <taxon>Dikarya</taxon>
        <taxon>Basidiomycota</taxon>
        <taxon>Agaricomycotina</taxon>
        <taxon>Tremellomycetes</taxon>
        <taxon>Trichosporonales</taxon>
        <taxon>Trichosporonaceae</taxon>
        <taxon>Vanrija</taxon>
    </lineage>
</organism>
<keyword evidence="2" id="KW-0472">Membrane</keyword>
<evidence type="ECO:0000256" key="3">
    <source>
        <dbReference type="SAM" id="SignalP"/>
    </source>
</evidence>
<feature type="signal peptide" evidence="3">
    <location>
        <begin position="1"/>
        <end position="23"/>
    </location>
</feature>
<name>A0ABR3PWC9_9TREE</name>
<feature type="transmembrane region" description="Helical" evidence="2">
    <location>
        <begin position="57"/>
        <end position="78"/>
    </location>
</feature>
<gene>
    <name evidence="4" type="ORF">Q8F55_006165</name>
</gene>
<keyword evidence="2" id="KW-0812">Transmembrane</keyword>
<reference evidence="4 5" key="1">
    <citation type="submission" date="2023-08" db="EMBL/GenBank/DDBJ databases">
        <title>Annotated Genome Sequence of Vanrija albida AlHP1.</title>
        <authorList>
            <person name="Herzog R."/>
        </authorList>
    </citation>
    <scope>NUCLEOTIDE SEQUENCE [LARGE SCALE GENOMIC DNA]</scope>
    <source>
        <strain evidence="4 5">AlHP1</strain>
    </source>
</reference>
<proteinExistence type="predicted"/>
<keyword evidence="2" id="KW-1133">Transmembrane helix</keyword>
<evidence type="ECO:0000256" key="1">
    <source>
        <dbReference type="SAM" id="MobiDB-lite"/>
    </source>
</evidence>